<evidence type="ECO:0000259" key="6">
    <source>
        <dbReference type="Pfam" id="PF13193"/>
    </source>
</evidence>
<dbReference type="GO" id="GO:0006629">
    <property type="term" value="P:lipid metabolic process"/>
    <property type="evidence" value="ECO:0007669"/>
    <property type="project" value="InterPro"/>
</dbReference>
<dbReference type="PANTHER" id="PTHR42921">
    <property type="entry name" value="ACETOACETYL-COA SYNTHETASE"/>
    <property type="match status" value="1"/>
</dbReference>
<gene>
    <name evidence="8" type="ORF">K875_03994</name>
</gene>
<keyword evidence="2 8" id="KW-0436">Ligase</keyword>
<feature type="domain" description="AMP-binding enzyme C-terminal" evidence="6">
    <location>
        <begin position="535"/>
        <end position="612"/>
    </location>
</feature>
<dbReference type="Gene3D" id="3.40.50.12780">
    <property type="entry name" value="N-terminal domain of ligase-like"/>
    <property type="match status" value="1"/>
</dbReference>
<feature type="domain" description="AMP-dependent synthetase/ligase" evidence="5">
    <location>
        <begin position="104"/>
        <end position="471"/>
    </location>
</feature>
<dbReference type="Proteomes" id="UP000025947">
    <property type="component" value="Unassembled WGS sequence"/>
</dbReference>
<dbReference type="RefSeq" id="WP_044486438.1">
    <property type="nucleotide sequence ID" value="NZ_KK328284.1"/>
</dbReference>
<dbReference type="InterPro" id="IPR020845">
    <property type="entry name" value="AMP-binding_CS"/>
</dbReference>
<dbReference type="InterPro" id="IPR042099">
    <property type="entry name" value="ANL_N_sf"/>
</dbReference>
<feature type="domain" description="Acetyl-coenzyme A synthetase N-terminal" evidence="7">
    <location>
        <begin position="45"/>
        <end position="98"/>
    </location>
</feature>
<dbReference type="Gene3D" id="3.30.300.30">
    <property type="match status" value="1"/>
</dbReference>
<name>A0A051TWM4_9MYCO</name>
<keyword evidence="4" id="KW-0067">ATP-binding</keyword>
<evidence type="ECO:0000256" key="1">
    <source>
        <dbReference type="ARBA" id="ARBA00006432"/>
    </source>
</evidence>
<dbReference type="PROSITE" id="PS00455">
    <property type="entry name" value="AMP_BINDING"/>
    <property type="match status" value="1"/>
</dbReference>
<dbReference type="Pfam" id="PF00501">
    <property type="entry name" value="AMP-binding"/>
    <property type="match status" value="1"/>
</dbReference>
<dbReference type="InterPro" id="IPR005914">
    <property type="entry name" value="Acac_CoA_synth"/>
</dbReference>
<keyword evidence="3" id="KW-0547">Nucleotide-binding</keyword>
<organism evidence="8 9">
    <name type="scientific">Mycobacterium [tuberculosis] TKK-01-0051</name>
    <dbReference type="NCBI Taxonomy" id="1324261"/>
    <lineage>
        <taxon>Bacteria</taxon>
        <taxon>Bacillati</taxon>
        <taxon>Actinomycetota</taxon>
        <taxon>Actinomycetes</taxon>
        <taxon>Mycobacteriales</taxon>
        <taxon>Mycobacteriaceae</taxon>
        <taxon>Mycobacterium</taxon>
        <taxon>Mycobacterium avium complex (MAC)</taxon>
    </lineage>
</organism>
<dbReference type="EMBL" id="JLXW01000010">
    <property type="protein sequence ID" value="KBZ61043.1"/>
    <property type="molecule type" value="Genomic_DNA"/>
</dbReference>
<keyword evidence="9" id="KW-1185">Reference proteome</keyword>
<evidence type="ECO:0000313" key="9">
    <source>
        <dbReference type="Proteomes" id="UP000025947"/>
    </source>
</evidence>
<dbReference type="HOGENOM" id="CLU_000022_3_3_11"/>
<evidence type="ECO:0000256" key="4">
    <source>
        <dbReference type="ARBA" id="ARBA00022840"/>
    </source>
</evidence>
<evidence type="ECO:0000259" key="7">
    <source>
        <dbReference type="Pfam" id="PF16177"/>
    </source>
</evidence>
<dbReference type="SUPFAM" id="SSF56801">
    <property type="entry name" value="Acetyl-CoA synthetase-like"/>
    <property type="match status" value="1"/>
</dbReference>
<dbReference type="InterPro" id="IPR045851">
    <property type="entry name" value="AMP-bd_C_sf"/>
</dbReference>
<accession>A0A051TWM4</accession>
<evidence type="ECO:0000313" key="8">
    <source>
        <dbReference type="EMBL" id="KBZ61043.1"/>
    </source>
</evidence>
<dbReference type="InterPro" id="IPR032387">
    <property type="entry name" value="ACAS_N"/>
</dbReference>
<comment type="similarity">
    <text evidence="1">Belongs to the ATP-dependent AMP-binding enzyme family.</text>
</comment>
<evidence type="ECO:0000256" key="3">
    <source>
        <dbReference type="ARBA" id="ARBA00022741"/>
    </source>
</evidence>
<dbReference type="InterPro" id="IPR000873">
    <property type="entry name" value="AMP-dep_synth/lig_dom"/>
</dbReference>
<dbReference type="AlphaFoldDB" id="A0A051TWM4"/>
<sequence>MTRPAHHRNPDDQVADGKTGETANIAGFLKWLNDTGRCDAQDFGALWAASVHDIDAFWDWIWRYFRIDAATPATAILGSREMPGAQWFPGASLNYAQHVFRNATTDRQAMVVVAENGASAWSWARLMREAGSFAAYLRELGVIPGDRVVGYLPNIGEAVAAFLGAAAVGAVWAVCNQDFGEASVIARLRQLDPVVLVVADGSVYGGREHDRRDVVTKIADALPTLRATVMVERLGSSGAREASWDVIVSREAELQTTPVPFSHPLWVLFSSGTTGSPKGIVHGHGGIVLEHLKFLGLHLDLRPDDRYFWHASTSWVMWNLLVSGLMLGSTIVLYDGSPTYPHTDRLWQIVDEHHVTVFGTSAAYLLGCAKENLQVGQKFELSALRTVGSTGSPLPAAGYRWVHDYVHPHIPVNSVSGGTDIASAFVGGCPLLPVIPGEISGPCLGVSAQAWTDQGRPIVGSQGELVVTQPMPSMPLYMWNDPDGERYRGAYFDGAQGVWSHGDWITITDRNTIIVHGRSDATLNRLGVRMGSAEIYQALESVPEVSDCLAVGVELADGGYWLPLFVHLLDGVDLTEDLRARIVNAVRDNASPRHVPDEIIQVSGIPRTMTGKKLEIPVKRILLGTAPSEAVDLGAVDQPGLLDEFAAFARTPSATR</sequence>
<evidence type="ECO:0000256" key="2">
    <source>
        <dbReference type="ARBA" id="ARBA00022598"/>
    </source>
</evidence>
<reference evidence="8 9" key="1">
    <citation type="submission" date="2014-04" db="EMBL/GenBank/DDBJ databases">
        <title>The Genome Sequence of Mycobacterium tuberculosis TKK-01-0051.</title>
        <authorList>
            <consortium name="The Broad Institute Genomics Platform"/>
            <consortium name="The Broad Institute Genome Sequencing Center for Infectious Disease"/>
            <person name="Earl A.M."/>
            <person name="Cohen K."/>
            <person name="Pym A."/>
            <person name="Bishai W."/>
            <person name="Maharaj K."/>
            <person name="Desjardins C."/>
            <person name="Abeel T."/>
            <person name="Young S."/>
            <person name="Zeng Q."/>
            <person name="Gargeya S."/>
            <person name="Abouelleil A."/>
            <person name="Alvarado L."/>
            <person name="Chapman S.B."/>
            <person name="Gainer-Dewar J."/>
            <person name="Goldberg J."/>
            <person name="Griggs A."/>
            <person name="Gujja S."/>
            <person name="Hansen M."/>
            <person name="Howarth C."/>
            <person name="Imamovic A."/>
            <person name="Larimer J."/>
            <person name="Murphy C."/>
            <person name="Naylor J."/>
            <person name="Pearson M."/>
            <person name="Poon T.W."/>
            <person name="Priest M."/>
            <person name="Roberts A."/>
            <person name="Saif S."/>
            <person name="Shea T."/>
            <person name="Sykes S."/>
            <person name="Wortman J."/>
            <person name="Nusbaum C."/>
            <person name="Birren B."/>
        </authorList>
    </citation>
    <scope>NUCLEOTIDE SEQUENCE [LARGE SCALE GENOMIC DNA]</scope>
    <source>
        <strain evidence="8 9">TKK-01-0051</strain>
    </source>
</reference>
<dbReference type="InterPro" id="IPR025110">
    <property type="entry name" value="AMP-bd_C"/>
</dbReference>
<dbReference type="NCBIfam" id="NF002937">
    <property type="entry name" value="PRK03584.1"/>
    <property type="match status" value="1"/>
</dbReference>
<dbReference type="NCBIfam" id="TIGR01217">
    <property type="entry name" value="ac_ac_CoA_syn"/>
    <property type="match status" value="1"/>
</dbReference>
<evidence type="ECO:0000259" key="5">
    <source>
        <dbReference type="Pfam" id="PF00501"/>
    </source>
</evidence>
<dbReference type="GO" id="GO:0030729">
    <property type="term" value="F:acetoacetate-CoA ligase activity"/>
    <property type="evidence" value="ECO:0007669"/>
    <property type="project" value="InterPro"/>
</dbReference>
<dbReference type="Pfam" id="PF16177">
    <property type="entry name" value="ACAS_N"/>
    <property type="match status" value="1"/>
</dbReference>
<dbReference type="Pfam" id="PF13193">
    <property type="entry name" value="AMP-binding_C"/>
    <property type="match status" value="1"/>
</dbReference>
<proteinExistence type="inferred from homology"/>
<dbReference type="PATRIC" id="fig|1324261.3.peg.4034"/>
<dbReference type="GO" id="GO:0005524">
    <property type="term" value="F:ATP binding"/>
    <property type="evidence" value="ECO:0007669"/>
    <property type="project" value="UniProtKB-KW"/>
</dbReference>
<dbReference type="PANTHER" id="PTHR42921:SF1">
    <property type="entry name" value="ACETOACETYL-COA SYNTHETASE"/>
    <property type="match status" value="1"/>
</dbReference>
<protein>
    <submittedName>
        <fullName evidence="8">Acetoacetate-CoA ligase</fullName>
    </submittedName>
</protein>
<comment type="caution">
    <text evidence="8">The sequence shown here is derived from an EMBL/GenBank/DDBJ whole genome shotgun (WGS) entry which is preliminary data.</text>
</comment>